<dbReference type="PANTHER" id="PTHR37485:SF1">
    <property type="entry name" value="CELL DIVISION PROTEIN FTSB"/>
    <property type="match status" value="1"/>
</dbReference>
<evidence type="ECO:0000256" key="3">
    <source>
        <dbReference type="ARBA" id="ARBA00022692"/>
    </source>
</evidence>
<evidence type="ECO:0000256" key="2">
    <source>
        <dbReference type="ARBA" id="ARBA00022618"/>
    </source>
</evidence>
<keyword evidence="6 8" id="KW-0472">Membrane</keyword>
<keyword evidence="4 8" id="KW-1133">Transmembrane helix</keyword>
<keyword evidence="7 8" id="KW-0131">Cell cycle</keyword>
<gene>
    <name evidence="8" type="primary">ftsB</name>
    <name evidence="9" type="ORF">G4A98_02105</name>
</gene>
<dbReference type="GO" id="GO:0005886">
    <property type="term" value="C:plasma membrane"/>
    <property type="evidence" value="ECO:0007669"/>
    <property type="project" value="UniProtKB-SubCell"/>
</dbReference>
<evidence type="ECO:0000313" key="9">
    <source>
        <dbReference type="EMBL" id="QIQ41997.1"/>
    </source>
</evidence>
<comment type="similarity">
    <text evidence="8">Belongs to the FtsB family.</text>
</comment>
<sequence>MKILKIFLLFLLFWLQYSLWLGKNGVLDYIRIYKKVTMQEKNNDFLEMRNNQIILEIKNFNNNINDNKKK</sequence>
<keyword evidence="2 8" id="KW-0132">Cell division</keyword>
<dbReference type="PANTHER" id="PTHR37485">
    <property type="entry name" value="CELL DIVISION PROTEIN FTSB"/>
    <property type="match status" value="1"/>
</dbReference>
<reference evidence="9 10" key="1">
    <citation type="submission" date="2020-04" db="EMBL/GenBank/DDBJ databases">
        <title>Parallel evolution in the integration of a co-obligate aphid symbiosis.</title>
        <authorList>
            <person name="Monnin D."/>
            <person name="Jackson R."/>
            <person name="Kiers E.T."/>
            <person name="Bunker M."/>
            <person name="Ellers J."/>
            <person name="Henry L.M."/>
        </authorList>
    </citation>
    <scope>NUCLEOTIDE SEQUENCE [LARGE SCALE GENOMIC DNA]</scope>
    <source>
        <strain evidence="9">MCAR-56B</strain>
    </source>
</reference>
<dbReference type="Pfam" id="PF04977">
    <property type="entry name" value="DivIC"/>
    <property type="match status" value="1"/>
</dbReference>
<organism evidence="9 10">
    <name type="scientific">Buchnera aphidicola</name>
    <name type="common">Microlophium carnosum</name>
    <dbReference type="NCBI Taxonomy" id="2708354"/>
    <lineage>
        <taxon>Bacteria</taxon>
        <taxon>Pseudomonadati</taxon>
        <taxon>Pseudomonadota</taxon>
        <taxon>Gammaproteobacteria</taxon>
        <taxon>Enterobacterales</taxon>
        <taxon>Erwiniaceae</taxon>
        <taxon>Buchnera</taxon>
    </lineage>
</organism>
<dbReference type="GO" id="GO:0032153">
    <property type="term" value="C:cell division site"/>
    <property type="evidence" value="ECO:0007669"/>
    <property type="project" value="UniProtKB-UniRule"/>
</dbReference>
<keyword evidence="3 8" id="KW-0812">Transmembrane</keyword>
<evidence type="ECO:0000256" key="4">
    <source>
        <dbReference type="ARBA" id="ARBA00022989"/>
    </source>
</evidence>
<dbReference type="GO" id="GO:0043093">
    <property type="term" value="P:FtsZ-dependent cytokinesis"/>
    <property type="evidence" value="ECO:0007669"/>
    <property type="project" value="UniProtKB-UniRule"/>
</dbReference>
<keyword evidence="5" id="KW-0175">Coiled coil</keyword>
<dbReference type="InterPro" id="IPR007060">
    <property type="entry name" value="FtsL/DivIC"/>
</dbReference>
<keyword evidence="1 8" id="KW-1003">Cell membrane</keyword>
<dbReference type="InterPro" id="IPR023081">
    <property type="entry name" value="Cell_div_FtsB"/>
</dbReference>
<dbReference type="Proteomes" id="UP000503183">
    <property type="component" value="Chromosome"/>
</dbReference>
<dbReference type="EMBL" id="CP048747">
    <property type="protein sequence ID" value="QIQ41997.1"/>
    <property type="molecule type" value="Genomic_DNA"/>
</dbReference>
<proteinExistence type="inferred from homology"/>
<dbReference type="AlphaFoldDB" id="A0A6G9JUU8"/>
<name>A0A6G9JUU8_9GAMM</name>
<accession>A0A6G9JUU8</accession>
<comment type="subcellular location">
    <subcellularLocation>
        <location evidence="8">Cell membrane</location>
        <topology evidence="8">Single-pass type II membrane protein</topology>
    </subcellularLocation>
    <text evidence="8">Localizes to the division septum.</text>
</comment>
<dbReference type="HAMAP" id="MF_00599">
    <property type="entry name" value="FtsB"/>
    <property type="match status" value="1"/>
</dbReference>
<evidence type="ECO:0000256" key="7">
    <source>
        <dbReference type="ARBA" id="ARBA00023306"/>
    </source>
</evidence>
<evidence type="ECO:0000256" key="6">
    <source>
        <dbReference type="ARBA" id="ARBA00023136"/>
    </source>
</evidence>
<comment type="function">
    <text evidence="8">Essential cell division protein. May link together the upstream cell division proteins, which are predominantly cytoplasmic, with the downstream cell division proteins, which are predominantly extracellular.</text>
</comment>
<evidence type="ECO:0000313" key="10">
    <source>
        <dbReference type="Proteomes" id="UP000503183"/>
    </source>
</evidence>
<evidence type="ECO:0000256" key="8">
    <source>
        <dbReference type="HAMAP-Rule" id="MF_00599"/>
    </source>
</evidence>
<dbReference type="GO" id="GO:0030428">
    <property type="term" value="C:cell septum"/>
    <property type="evidence" value="ECO:0007669"/>
    <property type="project" value="TreeGrafter"/>
</dbReference>
<evidence type="ECO:0000256" key="1">
    <source>
        <dbReference type="ARBA" id="ARBA00022475"/>
    </source>
</evidence>
<protein>
    <recommendedName>
        <fullName evidence="8">Cell division protein FtsB</fullName>
    </recommendedName>
</protein>
<feature type="topological domain" description="Extracellular" evidence="8">
    <location>
        <begin position="22"/>
        <end position="70"/>
    </location>
</feature>
<feature type="topological domain" description="Cytoplasmic" evidence="8">
    <location>
        <begin position="1"/>
        <end position="3"/>
    </location>
</feature>
<evidence type="ECO:0000256" key="5">
    <source>
        <dbReference type="ARBA" id="ARBA00023054"/>
    </source>
</evidence>